<evidence type="ECO:0000313" key="2">
    <source>
        <dbReference type="Proteomes" id="UP000187429"/>
    </source>
</evidence>
<sequence length="136" mass="15163">MSNERRMCNCPTLNSLQALEAWIQGQGKNYSTSKSQSITYLDMDKIKKLNSVYGQHEVELFESNLNKKVKVKLSGSQIDVSLCVLVLSNASNNSSAKSNKWKVSAHGKQALALDGLEYYRLYLKSQGLGVYPVDII</sequence>
<dbReference type="AlphaFoldDB" id="A0A1R1WY05"/>
<keyword evidence="2" id="KW-1185">Reference proteome</keyword>
<reference evidence="2" key="1">
    <citation type="submission" date="2017-01" db="EMBL/GenBank/DDBJ databases">
        <authorList>
            <person name="Wang Y."/>
            <person name="White M."/>
            <person name="Kvist S."/>
            <person name="Moncalvo J.-M."/>
        </authorList>
    </citation>
    <scope>NUCLEOTIDE SEQUENCE [LARGE SCALE GENOMIC DNA]</scope>
    <source>
        <strain evidence="2">ID-206-W2</strain>
    </source>
</reference>
<protein>
    <submittedName>
        <fullName evidence="1">Uncharacterized protein</fullName>
    </submittedName>
</protein>
<proteinExistence type="predicted"/>
<dbReference type="Proteomes" id="UP000187429">
    <property type="component" value="Unassembled WGS sequence"/>
</dbReference>
<gene>
    <name evidence="1" type="ORF">AYI69_g11511</name>
</gene>
<comment type="caution">
    <text evidence="1">The sequence shown here is derived from an EMBL/GenBank/DDBJ whole genome shotgun (WGS) entry which is preliminary data.</text>
</comment>
<accession>A0A1R1WY05</accession>
<organism evidence="1 2">
    <name type="scientific">Smittium culicis</name>
    <dbReference type="NCBI Taxonomy" id="133412"/>
    <lineage>
        <taxon>Eukaryota</taxon>
        <taxon>Fungi</taxon>
        <taxon>Fungi incertae sedis</taxon>
        <taxon>Zoopagomycota</taxon>
        <taxon>Kickxellomycotina</taxon>
        <taxon>Harpellomycetes</taxon>
        <taxon>Harpellales</taxon>
        <taxon>Legeriomycetaceae</taxon>
        <taxon>Smittium</taxon>
    </lineage>
</organism>
<dbReference type="EMBL" id="LSSM01007695">
    <property type="protein sequence ID" value="OMJ07272.1"/>
    <property type="molecule type" value="Genomic_DNA"/>
</dbReference>
<evidence type="ECO:0000313" key="1">
    <source>
        <dbReference type="EMBL" id="OMJ07272.1"/>
    </source>
</evidence>
<name>A0A1R1WY05_9FUNG</name>